<reference evidence="2" key="1">
    <citation type="submission" date="2023-04" db="EMBL/GenBank/DDBJ databases">
        <title>Phytophthora fragariaefolia NBRC 109709.</title>
        <authorList>
            <person name="Ichikawa N."/>
            <person name="Sato H."/>
            <person name="Tonouchi N."/>
        </authorList>
    </citation>
    <scope>NUCLEOTIDE SEQUENCE</scope>
    <source>
        <strain evidence="2">NBRC 109709</strain>
    </source>
</reference>
<sequence length="101" mass="10941">MEEAVTRHHVHPNTVYPDTTAYSRTTSSVDRNRGAPAEADGRTDAECPASTRNRAACWTVRDVSGRIAEPEAVLGLQRTLAAVCVHAQCKEVLSDGPRPID</sequence>
<feature type="compositionally biased region" description="Polar residues" evidence="1">
    <location>
        <begin position="16"/>
        <end position="29"/>
    </location>
</feature>
<keyword evidence="3" id="KW-1185">Reference proteome</keyword>
<dbReference type="AlphaFoldDB" id="A0A9W6YCM3"/>
<gene>
    <name evidence="2" type="ORF">Pfra01_002530800</name>
</gene>
<accession>A0A9W6YCM3</accession>
<feature type="region of interest" description="Disordered" evidence="1">
    <location>
        <begin position="1"/>
        <end position="47"/>
    </location>
</feature>
<proteinExistence type="predicted"/>
<dbReference type="Proteomes" id="UP001165121">
    <property type="component" value="Unassembled WGS sequence"/>
</dbReference>
<evidence type="ECO:0000256" key="1">
    <source>
        <dbReference type="SAM" id="MobiDB-lite"/>
    </source>
</evidence>
<name>A0A9W6YCM3_9STRA</name>
<comment type="caution">
    <text evidence="2">The sequence shown here is derived from an EMBL/GenBank/DDBJ whole genome shotgun (WGS) entry which is preliminary data.</text>
</comment>
<organism evidence="2 3">
    <name type="scientific">Phytophthora fragariaefolia</name>
    <dbReference type="NCBI Taxonomy" id="1490495"/>
    <lineage>
        <taxon>Eukaryota</taxon>
        <taxon>Sar</taxon>
        <taxon>Stramenopiles</taxon>
        <taxon>Oomycota</taxon>
        <taxon>Peronosporomycetes</taxon>
        <taxon>Peronosporales</taxon>
        <taxon>Peronosporaceae</taxon>
        <taxon>Phytophthora</taxon>
    </lineage>
</organism>
<evidence type="ECO:0000313" key="3">
    <source>
        <dbReference type="Proteomes" id="UP001165121"/>
    </source>
</evidence>
<evidence type="ECO:0000313" key="2">
    <source>
        <dbReference type="EMBL" id="GMF58740.1"/>
    </source>
</evidence>
<protein>
    <submittedName>
        <fullName evidence="2">Unnamed protein product</fullName>
    </submittedName>
</protein>
<dbReference type="EMBL" id="BSXT01004724">
    <property type="protein sequence ID" value="GMF58740.1"/>
    <property type="molecule type" value="Genomic_DNA"/>
</dbReference>